<sequence>MATDLFPMRSSPRVDSPRADLPRLLAPEPFYFKGSLCAPTRSDERYILRSILQAMVRQAAWDAEAEDAKAMIGPGAGGCGVAALFRVLDPLGKGYVLDTDLLQLMKEHEAKVPFANLCSIVQEAELRRGGRALGLMTFRDFGKMIFPLASKEHKAMCDAVSDDDAKSVLYLLHFSEPCPQCGFRIQRDSDSAGCPNVVCSHCQTAFRCFVVGRSSLEGPAATAADRFTLCRLVSAVARSAENLQMDRKRLAKDAGFDQACLREVFNYISTGHPSFDTMDLRQALRDQQIPITEKEMDLLWHRYAPNFGAGVSLEHFLAQLRYDPMWATDSCTATSRLLTAVVKTILRQAATDAAAEDAKAFCPKGCPLTVLFQSLDPTEKGFLLDTDFWQLVQDFHGDISFGGICTLVQEVQLRKRYDSCLPGRLSLREFAVLIFPSDSKEYQVLRPCSSDNEAKDFLYLLQHSEACPKCGVHIQRDFEASACPEVSCPICRTSFRCTRVGAGTDVRGLSVQARQQLCRIICAAARAAEELERDRLRLAQLLGHDATVLSDVFSFLAQGRRSFTLPDLRRALSHLHLQLSERDLKLIWNRYAPHGSATVSFRSFMRQLKPLTKAGPI</sequence>
<dbReference type="InterPro" id="IPR051581">
    <property type="entry name" value="Ca-bind"/>
</dbReference>
<evidence type="ECO:0000313" key="1">
    <source>
        <dbReference type="EMBL" id="CAK9070128.1"/>
    </source>
</evidence>
<dbReference type="InterPro" id="IPR011992">
    <property type="entry name" value="EF-hand-dom_pair"/>
</dbReference>
<reference evidence="1 2" key="1">
    <citation type="submission" date="2024-02" db="EMBL/GenBank/DDBJ databases">
        <authorList>
            <person name="Chen Y."/>
            <person name="Shah S."/>
            <person name="Dougan E. K."/>
            <person name="Thang M."/>
            <person name="Chan C."/>
        </authorList>
    </citation>
    <scope>NUCLEOTIDE SEQUENCE [LARGE SCALE GENOMIC DNA]</scope>
</reference>
<dbReference type="PANTHER" id="PTHR34524:SF6">
    <property type="entry name" value="CALCYPHOSINE LIKE"/>
    <property type="match status" value="1"/>
</dbReference>
<evidence type="ECO:0000313" key="2">
    <source>
        <dbReference type="Proteomes" id="UP001642484"/>
    </source>
</evidence>
<proteinExistence type="predicted"/>
<gene>
    <name evidence="1" type="ORF">CCMP2556_LOCUS34483</name>
</gene>
<dbReference type="Proteomes" id="UP001642484">
    <property type="component" value="Unassembled WGS sequence"/>
</dbReference>
<dbReference type="SUPFAM" id="SSF47473">
    <property type="entry name" value="EF-hand"/>
    <property type="match status" value="1"/>
</dbReference>
<organism evidence="1 2">
    <name type="scientific">Durusdinium trenchii</name>
    <dbReference type="NCBI Taxonomy" id="1381693"/>
    <lineage>
        <taxon>Eukaryota</taxon>
        <taxon>Sar</taxon>
        <taxon>Alveolata</taxon>
        <taxon>Dinophyceae</taxon>
        <taxon>Suessiales</taxon>
        <taxon>Symbiodiniaceae</taxon>
        <taxon>Durusdinium</taxon>
    </lineage>
</organism>
<comment type="caution">
    <text evidence="1">The sequence shown here is derived from an EMBL/GenBank/DDBJ whole genome shotgun (WGS) entry which is preliminary data.</text>
</comment>
<dbReference type="EMBL" id="CAXAMN010022473">
    <property type="protein sequence ID" value="CAK9070128.1"/>
    <property type="molecule type" value="Genomic_DNA"/>
</dbReference>
<protein>
    <submittedName>
        <fullName evidence="1">Uncharacterized protein</fullName>
    </submittedName>
</protein>
<accession>A0ABP0P3A2</accession>
<dbReference type="PANTHER" id="PTHR34524">
    <property type="entry name" value="CALCYPHOSIN"/>
    <property type="match status" value="1"/>
</dbReference>
<name>A0ABP0P3A2_9DINO</name>
<keyword evidence="2" id="KW-1185">Reference proteome</keyword>